<feature type="transmembrane region" description="Helical" evidence="11">
    <location>
        <begin position="165"/>
        <end position="188"/>
    </location>
</feature>
<evidence type="ECO:0000313" key="13">
    <source>
        <dbReference type="Proteomes" id="UP000694843"/>
    </source>
</evidence>
<proteinExistence type="inferred from homology"/>
<dbReference type="Gene3D" id="1.20.1070.10">
    <property type="entry name" value="Rhodopsin 7-helix transmembrane proteins"/>
    <property type="match status" value="1"/>
</dbReference>
<keyword evidence="4 11" id="KW-1133">Transmembrane helix</keyword>
<dbReference type="InterPro" id="IPR000611">
    <property type="entry name" value="NPY_rcpt"/>
</dbReference>
<dbReference type="PANTHER" id="PTHR24235">
    <property type="entry name" value="NEUROPEPTIDE Y RECEPTOR"/>
    <property type="match status" value="1"/>
</dbReference>
<keyword evidence="7 9" id="KW-0675">Receptor</keyword>
<evidence type="ECO:0000256" key="6">
    <source>
        <dbReference type="ARBA" id="ARBA00023136"/>
    </source>
</evidence>
<keyword evidence="8 9" id="KW-0807">Transducer</keyword>
<keyword evidence="6 11" id="KW-0472">Membrane</keyword>
<evidence type="ECO:0000313" key="14">
    <source>
        <dbReference type="RefSeq" id="XP_018007874.1"/>
    </source>
</evidence>
<dbReference type="InterPro" id="IPR017452">
    <property type="entry name" value="GPCR_Rhodpsn_7TM"/>
</dbReference>
<dbReference type="OMA" id="CLEEWPW"/>
<dbReference type="KEGG" id="hazt:108665609"/>
<feature type="transmembrane region" description="Helical" evidence="11">
    <location>
        <begin position="54"/>
        <end position="78"/>
    </location>
</feature>
<dbReference type="OrthoDB" id="9046662at2759"/>
<evidence type="ECO:0000256" key="5">
    <source>
        <dbReference type="ARBA" id="ARBA00023040"/>
    </source>
</evidence>
<keyword evidence="5 9" id="KW-0297">G-protein coupled receptor</keyword>
<dbReference type="PANTHER" id="PTHR24235:SF12">
    <property type="entry name" value="G-PROTEIN COUPLED RECEPTORS FAMILY 1 PROFILE DOMAIN-CONTAINING PROTEIN"/>
    <property type="match status" value="1"/>
</dbReference>
<gene>
    <name evidence="14" type="primary">LOC108665609</name>
</gene>
<dbReference type="Proteomes" id="UP000694843">
    <property type="component" value="Unplaced"/>
</dbReference>
<reference evidence="14" key="1">
    <citation type="submission" date="2025-08" db="UniProtKB">
        <authorList>
            <consortium name="RefSeq"/>
        </authorList>
    </citation>
    <scope>IDENTIFICATION</scope>
    <source>
        <tissue evidence="14">Whole organism</tissue>
    </source>
</reference>
<feature type="compositionally biased region" description="Polar residues" evidence="10">
    <location>
        <begin position="397"/>
        <end position="408"/>
    </location>
</feature>
<evidence type="ECO:0000259" key="12">
    <source>
        <dbReference type="PROSITE" id="PS50262"/>
    </source>
</evidence>
<evidence type="ECO:0000256" key="3">
    <source>
        <dbReference type="ARBA" id="ARBA00022692"/>
    </source>
</evidence>
<keyword evidence="13" id="KW-1185">Reference proteome</keyword>
<name>A0A8B7N3Q9_HYAAZ</name>
<feature type="region of interest" description="Disordered" evidence="10">
    <location>
        <begin position="397"/>
        <end position="473"/>
    </location>
</feature>
<comment type="subcellular location">
    <subcellularLocation>
        <location evidence="1">Membrane</location>
        <topology evidence="1">Multi-pass membrane protein</topology>
    </subcellularLocation>
</comment>
<dbReference type="InterPro" id="IPR000276">
    <property type="entry name" value="GPCR_Rhodpsn"/>
</dbReference>
<evidence type="ECO:0000256" key="4">
    <source>
        <dbReference type="ARBA" id="ARBA00022989"/>
    </source>
</evidence>
<comment type="similarity">
    <text evidence="2 9">Belongs to the G-protein coupled receptor 1 family.</text>
</comment>
<dbReference type="CDD" id="cd15203">
    <property type="entry name" value="7tmA_NPYR-like"/>
    <property type="match status" value="1"/>
</dbReference>
<dbReference type="PRINTS" id="PR00237">
    <property type="entry name" value="GPCRRHODOPSN"/>
</dbReference>
<keyword evidence="3 9" id="KW-0812">Transmembrane</keyword>
<evidence type="ECO:0000256" key="10">
    <source>
        <dbReference type="SAM" id="MobiDB-lite"/>
    </source>
</evidence>
<feature type="domain" description="G-protein coupled receptors family 1 profile" evidence="12">
    <location>
        <begin position="69"/>
        <end position="327"/>
    </location>
</feature>
<dbReference type="PROSITE" id="PS50262">
    <property type="entry name" value="G_PROTEIN_RECEP_F1_2"/>
    <property type="match status" value="1"/>
</dbReference>
<feature type="transmembrane region" description="Helical" evidence="11">
    <location>
        <begin position="268"/>
        <end position="285"/>
    </location>
</feature>
<dbReference type="GO" id="GO:0016020">
    <property type="term" value="C:membrane"/>
    <property type="evidence" value="ECO:0007669"/>
    <property type="project" value="UniProtKB-SubCell"/>
</dbReference>
<dbReference type="GeneID" id="108665609"/>
<organism evidence="13 14">
    <name type="scientific">Hyalella azteca</name>
    <name type="common">Amphipod</name>
    <dbReference type="NCBI Taxonomy" id="294128"/>
    <lineage>
        <taxon>Eukaryota</taxon>
        <taxon>Metazoa</taxon>
        <taxon>Ecdysozoa</taxon>
        <taxon>Arthropoda</taxon>
        <taxon>Crustacea</taxon>
        <taxon>Multicrustacea</taxon>
        <taxon>Malacostraca</taxon>
        <taxon>Eumalacostraca</taxon>
        <taxon>Peracarida</taxon>
        <taxon>Amphipoda</taxon>
        <taxon>Senticaudata</taxon>
        <taxon>Talitrida</taxon>
        <taxon>Talitroidea</taxon>
        <taxon>Hyalellidae</taxon>
        <taxon>Hyalella</taxon>
    </lineage>
</organism>
<protein>
    <submittedName>
        <fullName evidence="14">Neuropeptide Y receptor type 2</fullName>
    </submittedName>
</protein>
<evidence type="ECO:0000256" key="7">
    <source>
        <dbReference type="ARBA" id="ARBA00023170"/>
    </source>
</evidence>
<feature type="transmembrane region" description="Helical" evidence="11">
    <location>
        <begin position="134"/>
        <end position="153"/>
    </location>
</feature>
<dbReference type="RefSeq" id="XP_018007874.1">
    <property type="nucleotide sequence ID" value="XM_018152385.2"/>
</dbReference>
<accession>A0A8B7N3Q9</accession>
<evidence type="ECO:0000256" key="9">
    <source>
        <dbReference type="RuleBase" id="RU000688"/>
    </source>
</evidence>
<dbReference type="PROSITE" id="PS00237">
    <property type="entry name" value="G_PROTEIN_RECEP_F1_1"/>
    <property type="match status" value="1"/>
</dbReference>
<dbReference type="SUPFAM" id="SSF81321">
    <property type="entry name" value="Family A G protein-coupled receptor-like"/>
    <property type="match status" value="1"/>
</dbReference>
<dbReference type="SMART" id="SM01381">
    <property type="entry name" value="7TM_GPCR_Srsx"/>
    <property type="match status" value="1"/>
</dbReference>
<evidence type="ECO:0000256" key="8">
    <source>
        <dbReference type="ARBA" id="ARBA00023224"/>
    </source>
</evidence>
<feature type="transmembrane region" description="Helical" evidence="11">
    <location>
        <begin position="90"/>
        <end position="114"/>
    </location>
</feature>
<feature type="transmembrane region" description="Helical" evidence="11">
    <location>
        <begin position="305"/>
        <end position="330"/>
    </location>
</feature>
<dbReference type="Pfam" id="PF00001">
    <property type="entry name" value="7tm_1"/>
    <property type="match status" value="1"/>
</dbReference>
<evidence type="ECO:0000256" key="1">
    <source>
        <dbReference type="ARBA" id="ARBA00004141"/>
    </source>
</evidence>
<dbReference type="AlphaFoldDB" id="A0A8B7N3Q9"/>
<feature type="transmembrane region" description="Helical" evidence="11">
    <location>
        <begin position="215"/>
        <end position="236"/>
    </location>
</feature>
<dbReference type="PRINTS" id="PR01012">
    <property type="entry name" value="NRPEPTIDEYR"/>
</dbReference>
<dbReference type="GO" id="GO:0004983">
    <property type="term" value="F:neuropeptide Y receptor activity"/>
    <property type="evidence" value="ECO:0007669"/>
    <property type="project" value="InterPro"/>
</dbReference>
<sequence length="473" mass="53638">MEVVDRAAVIENFEAIPSFEGSLTPRFNFSADTFHAIIHASKRERYISPAAETAFVVCYVLIILAGVIGNVLVGYVIWRKKTMRTPRNLYIINLTCSDLSMCIYCMPFTLVQLLNKDFNLGPVICKLMQVVQGTNIMVSISTIVAIAADRYAAIVVGLTERSHWYVGWSLAVIWTISIVSSLPLFSWYEVVPVKFYQILLYKRCVITWPSAQVKYAYIVILMIMMYVIPIIVLSIIHGSIRRYLSRHMVNQHDSRRAQKEIDRNRKTTMLLTAIAVAFGVSWLPWQIVNLMADFNYSGFQDSETFYTVFGSCHLLAMSTACTNPILYGWLNTNLRRELLEFLPLIARKLSLRRAWSLENTTKQEQGDSPTRAVESVTYSTVVFNAKNSPRVLTRTMSPVSPEVNQTSPLGRKYSKRSTPSPTEQMVLLTLKEVSPRKSSTHTIASRDVSLRTPQDIPRSDQLLEGFQPKSCDA</sequence>
<evidence type="ECO:0000256" key="11">
    <source>
        <dbReference type="SAM" id="Phobius"/>
    </source>
</evidence>
<evidence type="ECO:0000256" key="2">
    <source>
        <dbReference type="ARBA" id="ARBA00010663"/>
    </source>
</evidence>